<dbReference type="AlphaFoldDB" id="A0A2T1BWI1"/>
<comment type="caution">
    <text evidence="4">The sequence shown here is derived from an EMBL/GenBank/DDBJ whole genome shotgun (WGS) entry which is preliminary data.</text>
</comment>
<protein>
    <submittedName>
        <fullName evidence="4">Response regulator</fullName>
    </submittedName>
</protein>
<dbReference type="RefSeq" id="WP_106292115.1">
    <property type="nucleotide sequence ID" value="NZ_CAWNTC010000070.1"/>
</dbReference>
<evidence type="ECO:0000313" key="5">
    <source>
        <dbReference type="Proteomes" id="UP000238762"/>
    </source>
</evidence>
<evidence type="ECO:0000259" key="3">
    <source>
        <dbReference type="PROSITE" id="PS50110"/>
    </source>
</evidence>
<proteinExistence type="predicted"/>
<evidence type="ECO:0000313" key="4">
    <source>
        <dbReference type="EMBL" id="PSB00361.1"/>
    </source>
</evidence>
<reference evidence="4 5" key="2">
    <citation type="submission" date="2018-03" db="EMBL/GenBank/DDBJ databases">
        <title>The ancient ancestry and fast evolution of plastids.</title>
        <authorList>
            <person name="Moore K.R."/>
            <person name="Magnabosco C."/>
            <person name="Momper L."/>
            <person name="Gold D.A."/>
            <person name="Bosak T."/>
            <person name="Fournier G.P."/>
        </authorList>
    </citation>
    <scope>NUCLEOTIDE SEQUENCE [LARGE SCALE GENOMIC DNA]</scope>
    <source>
        <strain evidence="4 5">CCAP 1448/3</strain>
    </source>
</reference>
<sequence>MNTQTSLKAFQFQPHELPQKLLQHSEPSQNGYWEFRLRDTDTVLYLAIACNRVVFAGNRRLSWSALLQGLQRYVTLLRTPASREAIAALEKNTEHETLSKTLHILENTIKLSHQLVIDALQSQILMVCDQIWEGAGFASFIPDLEPLMQTPISGMSLESLVTHTHTRHQDWSLLKAVIPSMEAIPILNPTALAKSNLSPEQKQQIEKLTGLGKSLNTVAQITAKDPLVTAKTFANLVRSGLVSLQIPSELAPKKASQPELFIVDDSPIFLQQFRSLVSSWGYKVNVCSTTETAVETAILLQPDVIFLDINMPGLSGFDLIKAMRREAQLTQKKLVLLTAENSLSNQWRAKWGNCKFLAKPRTPEDIQSFQVELKQLLNEKVTLAA</sequence>
<dbReference type="SUPFAM" id="SSF52172">
    <property type="entry name" value="CheY-like"/>
    <property type="match status" value="1"/>
</dbReference>
<keyword evidence="5" id="KW-1185">Reference proteome</keyword>
<dbReference type="CDD" id="cd00156">
    <property type="entry name" value="REC"/>
    <property type="match status" value="1"/>
</dbReference>
<dbReference type="EMBL" id="PVWJ01000237">
    <property type="protein sequence ID" value="PSB00361.1"/>
    <property type="molecule type" value="Genomic_DNA"/>
</dbReference>
<organism evidence="4 5">
    <name type="scientific">Merismopedia glauca CCAP 1448/3</name>
    <dbReference type="NCBI Taxonomy" id="1296344"/>
    <lineage>
        <taxon>Bacteria</taxon>
        <taxon>Bacillati</taxon>
        <taxon>Cyanobacteriota</taxon>
        <taxon>Cyanophyceae</taxon>
        <taxon>Synechococcales</taxon>
        <taxon>Merismopediaceae</taxon>
        <taxon>Merismopedia</taxon>
    </lineage>
</organism>
<evidence type="ECO:0000256" key="2">
    <source>
        <dbReference type="PROSITE-ProRule" id="PRU00169"/>
    </source>
</evidence>
<dbReference type="Gene3D" id="3.40.50.2300">
    <property type="match status" value="1"/>
</dbReference>
<dbReference type="InterPro" id="IPR001789">
    <property type="entry name" value="Sig_transdc_resp-reg_receiver"/>
</dbReference>
<name>A0A2T1BWI1_9CYAN</name>
<keyword evidence="1 2" id="KW-0597">Phosphoprotein</keyword>
<feature type="modified residue" description="4-aspartylphosphate" evidence="2">
    <location>
        <position position="308"/>
    </location>
</feature>
<dbReference type="Proteomes" id="UP000238762">
    <property type="component" value="Unassembled WGS sequence"/>
</dbReference>
<evidence type="ECO:0000256" key="1">
    <source>
        <dbReference type="ARBA" id="ARBA00022553"/>
    </source>
</evidence>
<dbReference type="PROSITE" id="PS50110">
    <property type="entry name" value="RESPONSE_REGULATORY"/>
    <property type="match status" value="1"/>
</dbReference>
<dbReference type="OrthoDB" id="572194at2"/>
<feature type="domain" description="Response regulatory" evidence="3">
    <location>
        <begin position="259"/>
        <end position="374"/>
    </location>
</feature>
<gene>
    <name evidence="4" type="ORF">C7B64_23930</name>
</gene>
<dbReference type="PANTHER" id="PTHR44591">
    <property type="entry name" value="STRESS RESPONSE REGULATOR PROTEIN 1"/>
    <property type="match status" value="1"/>
</dbReference>
<dbReference type="InterPro" id="IPR050595">
    <property type="entry name" value="Bact_response_regulator"/>
</dbReference>
<dbReference type="SMART" id="SM00448">
    <property type="entry name" value="REC"/>
    <property type="match status" value="1"/>
</dbReference>
<dbReference type="InterPro" id="IPR011006">
    <property type="entry name" value="CheY-like_superfamily"/>
</dbReference>
<dbReference type="PANTHER" id="PTHR44591:SF3">
    <property type="entry name" value="RESPONSE REGULATORY DOMAIN-CONTAINING PROTEIN"/>
    <property type="match status" value="1"/>
</dbReference>
<accession>A0A2T1BWI1</accession>
<dbReference type="GO" id="GO:0000160">
    <property type="term" value="P:phosphorelay signal transduction system"/>
    <property type="evidence" value="ECO:0007669"/>
    <property type="project" value="InterPro"/>
</dbReference>
<dbReference type="Pfam" id="PF00072">
    <property type="entry name" value="Response_reg"/>
    <property type="match status" value="1"/>
</dbReference>
<reference evidence="4 5" key="1">
    <citation type="submission" date="2018-02" db="EMBL/GenBank/DDBJ databases">
        <authorList>
            <person name="Cohen D.B."/>
            <person name="Kent A.D."/>
        </authorList>
    </citation>
    <scope>NUCLEOTIDE SEQUENCE [LARGE SCALE GENOMIC DNA]</scope>
    <source>
        <strain evidence="4 5">CCAP 1448/3</strain>
    </source>
</reference>